<reference evidence="3 4" key="1">
    <citation type="submission" date="2021-03" db="EMBL/GenBank/DDBJ databases">
        <title>Complete genome of Parasphingorhabdus_sp.JHSY0214.</title>
        <authorList>
            <person name="Yoo J.H."/>
            <person name="Bae J.W."/>
        </authorList>
    </citation>
    <scope>NUCLEOTIDE SEQUENCE [LARGE SCALE GENOMIC DNA]</scope>
    <source>
        <strain evidence="3 4">JHSY0214</strain>
    </source>
</reference>
<evidence type="ECO:0000313" key="4">
    <source>
        <dbReference type="Proteomes" id="UP000663923"/>
    </source>
</evidence>
<protein>
    <submittedName>
        <fullName evidence="3">Thioesterase family protein</fullName>
    </submittedName>
</protein>
<organism evidence="3 4">
    <name type="scientific">Parasphingorhabdus cellanae</name>
    <dbReference type="NCBI Taxonomy" id="2806553"/>
    <lineage>
        <taxon>Bacteria</taxon>
        <taxon>Pseudomonadati</taxon>
        <taxon>Pseudomonadota</taxon>
        <taxon>Alphaproteobacteria</taxon>
        <taxon>Sphingomonadales</taxon>
        <taxon>Sphingomonadaceae</taxon>
        <taxon>Parasphingorhabdus</taxon>
    </lineage>
</organism>
<dbReference type="PANTHER" id="PTHR38110">
    <property type="entry name" value="CHROMOSOME 23, WHOLE GENOME SHOTGUN SEQUENCE"/>
    <property type="match status" value="1"/>
</dbReference>
<dbReference type="InterPro" id="IPR049450">
    <property type="entry name" value="ACOT8-like_C"/>
</dbReference>
<proteinExistence type="predicted"/>
<dbReference type="PANTHER" id="PTHR38110:SF1">
    <property type="entry name" value="THIOESTERASE DOMAIN-CONTAINING PROTEIN"/>
    <property type="match status" value="1"/>
</dbReference>
<dbReference type="Gene3D" id="2.40.160.210">
    <property type="entry name" value="Acyl-CoA thioesterase, double hotdog domain"/>
    <property type="match status" value="1"/>
</dbReference>
<feature type="domain" description="Acyl-CoA thioesterase-like N-terminal HotDog" evidence="1">
    <location>
        <begin position="32"/>
        <end position="100"/>
    </location>
</feature>
<dbReference type="InterPro" id="IPR029069">
    <property type="entry name" value="HotDog_dom_sf"/>
</dbReference>
<accession>A0ABX7T6E5</accession>
<dbReference type="Proteomes" id="UP000663923">
    <property type="component" value="Chromosome"/>
</dbReference>
<dbReference type="RefSeq" id="WP_207988226.1">
    <property type="nucleotide sequence ID" value="NZ_CP071794.1"/>
</dbReference>
<dbReference type="InterPro" id="IPR052389">
    <property type="entry name" value="Sec_Metab_Biosynth-Assoc"/>
</dbReference>
<dbReference type="Pfam" id="PF20789">
    <property type="entry name" value="4HBT_3C"/>
    <property type="match status" value="1"/>
</dbReference>
<sequence>MTFLFDRETALLPRGENGFVAECPEIFQNPNGAAFGGWVAAIAARAVEDHPDCAAPIVSLQMSYLSAVSPGEVEVRITLLKSGASTQFWRAELLQRGAITNTADIVTSNRKPTNIDYQLARPETKAMEEGIKLGAAPMTPNWVATYEQYIVQGAPFSDNGTPDTLTWIKQEDGRPIDRKSIIAICDTPMPRTFFLSNEMRMGSTVSMATYIYANEDDIIAAGADHLLLRVTSATVRNSATDQRVELWSKAGTLLATSNQIGFFR</sequence>
<evidence type="ECO:0000259" key="1">
    <source>
        <dbReference type="Pfam" id="PF13622"/>
    </source>
</evidence>
<evidence type="ECO:0000259" key="2">
    <source>
        <dbReference type="Pfam" id="PF20789"/>
    </source>
</evidence>
<dbReference type="InterPro" id="IPR049449">
    <property type="entry name" value="TesB_ACOT8-like_N"/>
</dbReference>
<evidence type="ECO:0000313" key="3">
    <source>
        <dbReference type="EMBL" id="QTD56405.1"/>
    </source>
</evidence>
<dbReference type="CDD" id="cd03443">
    <property type="entry name" value="PaaI_thioesterase"/>
    <property type="match status" value="1"/>
</dbReference>
<keyword evidence="4" id="KW-1185">Reference proteome</keyword>
<dbReference type="EMBL" id="CP071794">
    <property type="protein sequence ID" value="QTD56405.1"/>
    <property type="molecule type" value="Genomic_DNA"/>
</dbReference>
<gene>
    <name evidence="3" type="ORF">J4G78_02035</name>
</gene>
<feature type="domain" description="Acyl-CoA thioesterase-like C-terminal" evidence="2">
    <location>
        <begin position="135"/>
        <end position="262"/>
    </location>
</feature>
<name>A0ABX7T6E5_9SPHN</name>
<dbReference type="Pfam" id="PF13622">
    <property type="entry name" value="4HBT_3"/>
    <property type="match status" value="1"/>
</dbReference>
<dbReference type="InterPro" id="IPR042171">
    <property type="entry name" value="Acyl-CoA_hotdog"/>
</dbReference>
<dbReference type="SUPFAM" id="SSF54637">
    <property type="entry name" value="Thioesterase/thiol ester dehydrase-isomerase"/>
    <property type="match status" value="2"/>
</dbReference>